<dbReference type="STRING" id="908937.Prede_2490"/>
<dbReference type="EMBL" id="CP003369">
    <property type="protein sequence ID" value="AGB29833.1"/>
    <property type="molecule type" value="Genomic_DNA"/>
</dbReference>
<dbReference type="EMBL" id="CP003369">
    <property type="protein sequence ID" value="AGB29736.1"/>
    <property type="molecule type" value="Genomic_DNA"/>
</dbReference>
<sequence>MGATKHYKSTLERAKKIRELTQRYYEPGNNQRCYKAVWRKYVYPVYPMCYHTYLTYLGIPTEKTRPTAIELCLFDFFDKSPRL</sequence>
<name>F9D7A2_PREDD</name>
<dbReference type="KEGG" id="pdt:Prede_2490"/>
<evidence type="ECO:0000313" key="4">
    <source>
        <dbReference type="Proteomes" id="UP000007820"/>
    </source>
</evidence>
<reference evidence="1" key="2">
    <citation type="submission" date="2012-02" db="EMBL/GenBank/DDBJ databases">
        <title>Complete sequence of chromosome 2 of Prevotella dentalis DSM 3688.</title>
        <authorList>
            <consortium name="US DOE Joint Genome Institute (JGI-PGF)"/>
            <person name="Lucas S."/>
            <person name="Copeland A."/>
            <person name="Lapidus A."/>
            <person name="Glavina del Rio T."/>
            <person name="Dalin E."/>
            <person name="Tice H."/>
            <person name="Bruce D."/>
            <person name="Goodwin L."/>
            <person name="Pitluck S."/>
            <person name="Peters L."/>
            <person name="Mikhailova N."/>
            <person name="Chertkov O."/>
            <person name="Kyrpides N."/>
            <person name="Mavromatis K."/>
            <person name="Ivanova N."/>
            <person name="Brettin T."/>
            <person name="Detter J.C."/>
            <person name="Han C."/>
            <person name="Larimer F."/>
            <person name="Land M."/>
            <person name="Hauser L."/>
            <person name="Markowitz V."/>
            <person name="Cheng J.-F."/>
            <person name="Hugenholtz P."/>
            <person name="Woyke T."/>
            <person name="Wu D."/>
            <person name="Gronow S."/>
            <person name="Wellnitz S."/>
            <person name="Brambilla E."/>
            <person name="Klenk H.-P."/>
            <person name="Eisen J.A."/>
        </authorList>
    </citation>
    <scope>NUCLEOTIDE SEQUENCE</scope>
    <source>
        <strain evidence="1">DSM 3688</strain>
    </source>
</reference>
<dbReference type="eggNOG" id="ENOG502ZVJH">
    <property type="taxonomic scope" value="Bacteria"/>
</dbReference>
<dbReference type="KEGG" id="pdt:Prede_2599"/>
<dbReference type="EMBL" id="AFPW01000053">
    <property type="protein sequence ID" value="EGQ11468.1"/>
    <property type="molecule type" value="Genomic_DNA"/>
</dbReference>
<dbReference type="Proteomes" id="UP000007820">
    <property type="component" value="Unassembled WGS sequence"/>
</dbReference>
<dbReference type="HOGENOM" id="CLU_2539737_0_0_10"/>
<proteinExistence type="predicted"/>
<evidence type="ECO:0000313" key="2">
    <source>
        <dbReference type="EMBL" id="AGB29833.1"/>
    </source>
</evidence>
<dbReference type="PATRIC" id="fig|908937.9.peg.2632"/>
<evidence type="ECO:0000313" key="1">
    <source>
        <dbReference type="EMBL" id="AGB29736.1"/>
    </source>
</evidence>
<gene>
    <name evidence="1" type="ordered locus">Prede_2490</name>
    <name evidence="2" type="ordered locus">Prede_2599</name>
    <name evidence="3" type="ORF">HMPREF9136_2730</name>
</gene>
<dbReference type="OrthoDB" id="1073327at2"/>
<evidence type="ECO:0000313" key="3">
    <source>
        <dbReference type="EMBL" id="EGQ11468.1"/>
    </source>
</evidence>
<accession>F9D7A2</accession>
<organism evidence="3 4">
    <name type="scientific">Prevotella dentalis (strain ATCC 49559 / DSM 3688 / JCM 13448 / NCTC 12043 / ES 2772)</name>
    <name type="common">Mitsuokella dentalis</name>
    <dbReference type="NCBI Taxonomy" id="908937"/>
    <lineage>
        <taxon>Bacteria</taxon>
        <taxon>Pseudomonadati</taxon>
        <taxon>Bacteroidota</taxon>
        <taxon>Bacteroidia</taxon>
        <taxon>Bacteroidales</taxon>
        <taxon>Prevotellaceae</taxon>
        <taxon>Prevotella</taxon>
    </lineage>
</organism>
<dbReference type="AlphaFoldDB" id="F9D7A2"/>
<protein>
    <submittedName>
        <fullName evidence="3">Uncharacterized protein</fullName>
    </submittedName>
</protein>
<dbReference type="Proteomes" id="UP000010862">
    <property type="component" value="Chromosome 2"/>
</dbReference>
<keyword evidence="5" id="KW-1185">Reference proteome</keyword>
<evidence type="ECO:0000313" key="5">
    <source>
        <dbReference type="Proteomes" id="UP000010862"/>
    </source>
</evidence>
<reference evidence="3 4" key="1">
    <citation type="submission" date="2011-04" db="EMBL/GenBank/DDBJ databases">
        <authorList>
            <person name="Muzny D."/>
            <person name="Qin X."/>
            <person name="Deng J."/>
            <person name="Jiang H."/>
            <person name="Liu Y."/>
            <person name="Qu J."/>
            <person name="Song X.-Z."/>
            <person name="Zhang L."/>
            <person name="Thornton R."/>
            <person name="Coyle M."/>
            <person name="Francisco L."/>
            <person name="Jackson L."/>
            <person name="Javaid M."/>
            <person name="Korchina V."/>
            <person name="Kovar C."/>
            <person name="Mata R."/>
            <person name="Mathew T."/>
            <person name="Ngo R."/>
            <person name="Nguyen L."/>
            <person name="Nguyen N."/>
            <person name="Okwuonu G."/>
            <person name="Ongeri F."/>
            <person name="Pham C."/>
            <person name="Simmons D."/>
            <person name="Wilczek-Boney K."/>
            <person name="Hale W."/>
            <person name="Jakkamsetti A."/>
            <person name="Pham P."/>
            <person name="Ruth R."/>
            <person name="San Lucas F."/>
            <person name="Warren J."/>
            <person name="Zhang J."/>
            <person name="Zhao Z."/>
            <person name="Zhou C."/>
            <person name="Zhu D."/>
            <person name="Lee S."/>
            <person name="Bess C."/>
            <person name="Blankenburg K."/>
            <person name="Forbes L."/>
            <person name="Fu Q."/>
            <person name="Gubbala S."/>
            <person name="Hirani K."/>
            <person name="Jayaseelan J.C."/>
            <person name="Lara F."/>
            <person name="Munidasa M."/>
            <person name="Palculict T."/>
            <person name="Patil S."/>
            <person name="Pu L.-L."/>
            <person name="Saada N."/>
            <person name="Tang L."/>
            <person name="Weissenberger G."/>
            <person name="Zhu Y."/>
            <person name="Hemphill L."/>
            <person name="Shang Y."/>
            <person name="Youmans B."/>
            <person name="Ayvaz T."/>
            <person name="Ross M."/>
            <person name="Santibanez J."/>
            <person name="Aqrawi P."/>
            <person name="Gross S."/>
            <person name="Joshi V."/>
            <person name="Fowler G."/>
            <person name="Nazareth L."/>
            <person name="Reid J."/>
            <person name="Worley K."/>
            <person name="Petrosino J."/>
            <person name="Highlander S."/>
            <person name="Gibbs R."/>
        </authorList>
    </citation>
    <scope>NUCLEOTIDE SEQUENCE [LARGE SCALE GENOMIC DNA]</scope>
    <source>
        <strain evidence="3 4">DSM 3688</strain>
    </source>
</reference>